<protein>
    <submittedName>
        <fullName evidence="1">Uncharacterized protein</fullName>
    </submittedName>
</protein>
<dbReference type="Proteomes" id="UP000092460">
    <property type="component" value="Unassembled WGS sequence"/>
</dbReference>
<proteinExistence type="predicted"/>
<evidence type="ECO:0000313" key="2">
    <source>
        <dbReference type="Proteomes" id="UP000092460"/>
    </source>
</evidence>
<dbReference type="STRING" id="67801.A0A1B0B5T7"/>
<dbReference type="VEuPathDB" id="VectorBase:GPPI019874"/>
<reference evidence="2" key="1">
    <citation type="submission" date="2015-01" db="EMBL/GenBank/DDBJ databases">
        <authorList>
            <person name="Aksoy S."/>
            <person name="Warren W."/>
            <person name="Wilson R.K."/>
        </authorList>
    </citation>
    <scope>NUCLEOTIDE SEQUENCE [LARGE SCALE GENOMIC DNA]</scope>
    <source>
        <strain evidence="2">IAEA</strain>
    </source>
</reference>
<organism evidence="1 2">
    <name type="scientific">Glossina palpalis gambiensis</name>
    <dbReference type="NCBI Taxonomy" id="67801"/>
    <lineage>
        <taxon>Eukaryota</taxon>
        <taxon>Metazoa</taxon>
        <taxon>Ecdysozoa</taxon>
        <taxon>Arthropoda</taxon>
        <taxon>Hexapoda</taxon>
        <taxon>Insecta</taxon>
        <taxon>Pterygota</taxon>
        <taxon>Neoptera</taxon>
        <taxon>Endopterygota</taxon>
        <taxon>Diptera</taxon>
        <taxon>Brachycera</taxon>
        <taxon>Muscomorpha</taxon>
        <taxon>Hippoboscoidea</taxon>
        <taxon>Glossinidae</taxon>
        <taxon>Glossina</taxon>
    </lineage>
</organism>
<keyword evidence="2" id="KW-1185">Reference proteome</keyword>
<dbReference type="AlphaFoldDB" id="A0A1B0B5T7"/>
<dbReference type="EMBL" id="JXJN01008871">
    <property type="status" value="NOT_ANNOTATED_CDS"/>
    <property type="molecule type" value="Genomic_DNA"/>
</dbReference>
<dbReference type="EnsemblMetazoa" id="GPPI019874-RA">
    <property type="protein sequence ID" value="GPPI019874-PA"/>
    <property type="gene ID" value="GPPI019874"/>
</dbReference>
<reference evidence="1" key="2">
    <citation type="submission" date="2020-05" db="UniProtKB">
        <authorList>
            <consortium name="EnsemblMetazoa"/>
        </authorList>
    </citation>
    <scope>IDENTIFICATION</scope>
    <source>
        <strain evidence="1">IAEA</strain>
    </source>
</reference>
<accession>A0A1B0B5T7</accession>
<name>A0A1B0B5T7_9MUSC</name>
<evidence type="ECO:0000313" key="1">
    <source>
        <dbReference type="EnsemblMetazoa" id="GPPI019874-PA"/>
    </source>
</evidence>
<sequence>MKRRFLLLFKTQQLSFCHRPGLRSWHTLLLLSSVTLFHLISVSCVWCVRHDHHKTTHLEAKVGSYVVFNCYIDFPYDLPIPYVVHWSKDILRSKLIAWEELGLSISHHLFSELSSLENFIEKIRN</sequence>